<accession>H0EYH6</accession>
<name>H0EYH6_GLAL7</name>
<organism evidence="4 5">
    <name type="scientific">Glarea lozoyensis (strain ATCC 74030 / MF5533)</name>
    <dbReference type="NCBI Taxonomy" id="1104152"/>
    <lineage>
        <taxon>Eukaryota</taxon>
        <taxon>Fungi</taxon>
        <taxon>Dikarya</taxon>
        <taxon>Ascomycota</taxon>
        <taxon>Pezizomycotina</taxon>
        <taxon>Leotiomycetes</taxon>
        <taxon>Helotiales</taxon>
        <taxon>Helotiaceae</taxon>
        <taxon>Glarea</taxon>
    </lineage>
</organism>
<dbReference type="InParanoid" id="H0EYH6"/>
<dbReference type="GO" id="GO:0030422">
    <property type="term" value="P:siRNA processing"/>
    <property type="evidence" value="ECO:0007669"/>
    <property type="project" value="TreeGrafter"/>
</dbReference>
<feature type="compositionally biased region" description="Polar residues" evidence="2">
    <location>
        <begin position="55"/>
        <end position="64"/>
    </location>
</feature>
<sequence length="900" mass="102196">MAPEVALPVPQTPSRKKTSGEVNAIKLLVEMLVMDLENKWGSQAASRRTIFRRGPSTQENQNPWPETRASPREPLDRNASANGKSKTKLTRVSELEKRNYKYERPNIPASEAHFKAPNNTAPSSDYDAGSVFEGSSFEEVFKQSTDVNGLLRGVALDPGRVDDSLSQELLNVGIENKRNMLTVEDVLQNRLDAVFPQLPPSLDVDSVKLYVIYEITRVFVYVGASMASVNFPQTADFDDYDKLWNFLQNLPELKGKNFPPKSERAAWEAAKTDFTSRGTGLELGVVFSGSLTYEMSEGTNPLFQFQLKPLTLDKKHRLSRRLGEDRFIQIDMPHLHGDFLPKSLQSDSGHAALLKWLVERRHWLFGRTWRPFHSKQKDRKDKKEKKNHKVSDPAHCVYFFAVDGRGLYNTGSSISLNNERPQERHTAIEVDALLNMVRLTRKNKHQPYLKLFSRTSLEPDEVYMDFSSFVDDVSGQSGVLLHRQDVLVARSPAHFVSDIQKVKAVAKVELIGLKDVIVFSTKGNPSLAAKLSGGDYDGDLAWLCWEPSIVNNFVDAEVPDVPDFVQQGFVRQDKTTYEELVKNQEHPVSHFLKCSLSFNMKQSMLGICTAWKETYCYNQGTVASKEATTLSALLSLLVDQAKQGYSFDAEDWNRLRKSLTEGKNVTTFIPEYKKLKPEFKKDAKHIIDFLMYEAHLKVDNSLTAFQAAIPQNIPQWDADLSSLYNWAAEAAKVTNEWDGILKDLTKDLEALKLSWSKEFTKGKASENPDDAVDFKATLFEHFEMYQRIQPKTITTLTHLLLCDYASPEYTHWSLLKASTLFSSFHKSNVKPVVWFMAGRQLVHLKSLKVSPSGPHAIVPHMYVCYKPNSSFIRQRQRRDVEYIENVGVRSVDEVDATQED</sequence>
<dbReference type="GO" id="GO:0003968">
    <property type="term" value="F:RNA-directed RNA polymerase activity"/>
    <property type="evidence" value="ECO:0007669"/>
    <property type="project" value="UniProtKB-KW"/>
</dbReference>
<proteinExistence type="inferred from homology"/>
<dbReference type="InterPro" id="IPR007855">
    <property type="entry name" value="RDRP"/>
</dbReference>
<dbReference type="AlphaFoldDB" id="H0EYH6"/>
<keyword evidence="1" id="KW-0694">RNA-binding</keyword>
<dbReference type="PANTHER" id="PTHR23079:SF14">
    <property type="entry name" value="RNA-DEPENDENT RNA POLYMERASE"/>
    <property type="match status" value="1"/>
</dbReference>
<keyword evidence="1 4" id="KW-0696">RNA-directed RNA polymerase</keyword>
<comment type="similarity">
    <text evidence="1">Belongs to the RdRP family.</text>
</comment>
<comment type="caution">
    <text evidence="4">The sequence shown here is derived from an EMBL/GenBank/DDBJ whole genome shotgun (WGS) entry which is preliminary data.</text>
</comment>
<dbReference type="Proteomes" id="UP000005446">
    <property type="component" value="Unassembled WGS sequence"/>
</dbReference>
<dbReference type="OrthoDB" id="10055769at2759"/>
<keyword evidence="1" id="KW-0548">Nucleotidyltransferase</keyword>
<dbReference type="Pfam" id="PF05183">
    <property type="entry name" value="RdRP"/>
    <property type="match status" value="1"/>
</dbReference>
<evidence type="ECO:0000256" key="1">
    <source>
        <dbReference type="RuleBase" id="RU363098"/>
    </source>
</evidence>
<feature type="region of interest" description="Disordered" evidence="2">
    <location>
        <begin position="43"/>
        <end position="98"/>
    </location>
</feature>
<gene>
    <name evidence="4" type="ORF">M7I_7878</name>
</gene>
<evidence type="ECO:0000313" key="4">
    <source>
        <dbReference type="EMBL" id="EHK96429.1"/>
    </source>
</evidence>
<keyword evidence="1" id="KW-0808">Transferase</keyword>
<dbReference type="EMBL" id="AGUE01000251">
    <property type="protein sequence ID" value="EHK96429.1"/>
    <property type="molecule type" value="Genomic_DNA"/>
</dbReference>
<dbReference type="PANTHER" id="PTHR23079">
    <property type="entry name" value="RNA-DEPENDENT RNA POLYMERASE"/>
    <property type="match status" value="1"/>
</dbReference>
<reference evidence="4 5" key="1">
    <citation type="journal article" date="2012" name="Eukaryot. Cell">
        <title>Genome sequence of the fungus Glarea lozoyensis: the first genome sequence of a species from the Helotiaceae family.</title>
        <authorList>
            <person name="Youssar L."/>
            <person name="Gruening B.A."/>
            <person name="Erxleben A."/>
            <person name="Guenther S."/>
            <person name="Huettel W."/>
        </authorList>
    </citation>
    <scope>NUCLEOTIDE SEQUENCE [LARGE SCALE GENOMIC DNA]</scope>
    <source>
        <strain evidence="5">ATCC 74030 / MF5533</strain>
    </source>
</reference>
<dbReference type="Gene3D" id="1.10.8.790">
    <property type="entry name" value="RNA-dependent RNA polymerase, slab domain, helical subdomain-like"/>
    <property type="match status" value="1"/>
</dbReference>
<evidence type="ECO:0000256" key="2">
    <source>
        <dbReference type="SAM" id="MobiDB-lite"/>
    </source>
</evidence>
<comment type="catalytic activity">
    <reaction evidence="1">
        <text>RNA(n) + a ribonucleoside 5'-triphosphate = RNA(n+1) + diphosphate</text>
        <dbReference type="Rhea" id="RHEA:21248"/>
        <dbReference type="Rhea" id="RHEA-COMP:14527"/>
        <dbReference type="Rhea" id="RHEA-COMP:17342"/>
        <dbReference type="ChEBI" id="CHEBI:33019"/>
        <dbReference type="ChEBI" id="CHEBI:61557"/>
        <dbReference type="ChEBI" id="CHEBI:140395"/>
        <dbReference type="EC" id="2.7.7.48"/>
    </reaction>
</comment>
<feature type="domain" description="RDRP core" evidence="3">
    <location>
        <begin position="457"/>
        <end position="692"/>
    </location>
</feature>
<dbReference type="GO" id="GO:0003723">
    <property type="term" value="F:RNA binding"/>
    <property type="evidence" value="ECO:0007669"/>
    <property type="project" value="UniProtKB-KW"/>
</dbReference>
<protein>
    <recommendedName>
        <fullName evidence="1">RNA-dependent RNA polymerase</fullName>
        <ecNumber evidence="1">2.7.7.48</ecNumber>
    </recommendedName>
</protein>
<evidence type="ECO:0000259" key="3">
    <source>
        <dbReference type="Pfam" id="PF05183"/>
    </source>
</evidence>
<evidence type="ECO:0000313" key="5">
    <source>
        <dbReference type="Proteomes" id="UP000005446"/>
    </source>
</evidence>
<dbReference type="InterPro" id="IPR057596">
    <property type="entry name" value="RDRP_core"/>
</dbReference>
<keyword evidence="5" id="KW-1185">Reference proteome</keyword>
<dbReference type="GO" id="GO:0031380">
    <property type="term" value="C:nuclear RNA-directed RNA polymerase complex"/>
    <property type="evidence" value="ECO:0007669"/>
    <property type="project" value="TreeGrafter"/>
</dbReference>
<dbReference type="HOGENOM" id="CLU_321842_0_0_1"/>
<dbReference type="EC" id="2.7.7.48" evidence="1"/>